<evidence type="ECO:0000313" key="4">
    <source>
        <dbReference type="Proteomes" id="UP000192936"/>
    </source>
</evidence>
<feature type="compositionally biased region" description="Pro residues" evidence="2">
    <location>
        <begin position="398"/>
        <end position="409"/>
    </location>
</feature>
<dbReference type="Gene3D" id="2.40.50.100">
    <property type="match status" value="1"/>
</dbReference>
<dbReference type="PANTHER" id="PTHR30438:SF2">
    <property type="entry name" value="MEMBRANE PROTEIN"/>
    <property type="match status" value="1"/>
</dbReference>
<name>A0A1X7HQD2_9PROT</name>
<keyword evidence="1" id="KW-0175">Coiled coil</keyword>
<dbReference type="SUPFAM" id="SSF111369">
    <property type="entry name" value="HlyD-like secretion proteins"/>
    <property type="match status" value="1"/>
</dbReference>
<gene>
    <name evidence="3" type="ORF">SAMN02982917_0095</name>
</gene>
<sequence>MTLKRILIALALLALLGAGAAYGWRAMQGNRLPAGFASGNGRIEANEIDVATKYAARVLTIPVEEGDLVEAGAVIATLDTRDLEAQLRSAEAQLRQSRRARDEAVALVAQRASEADFAAKEMERALVLFGKGHVSEQRVDQARNSRRTADAALDAAKSHLASADEAITAAAGDVDRLTTLVADGVLKAPRKSRVLYRLAEPGEVLAAGGKAATLLDLSNVYMTFFLPTDTAGNLALGADARILLDAVPDTAIPAAVTFVAPRAQFTPKQVETKSERDRMMFRVKARVPEALVTRYIERVKTGLTGMAYVKLDDTAVWPDWLESKLTREASSPPQNPPSPPRGEGRGKGDAPRDFAEMAPSPAPGEGRGPWHRHGKGEGLGMKPCASGPCGSGFLAHPSPSPPSAGPLPLPGRERASS</sequence>
<reference evidence="3 4" key="1">
    <citation type="submission" date="2017-04" db="EMBL/GenBank/DDBJ databases">
        <authorList>
            <person name="Afonso C.L."/>
            <person name="Miller P.J."/>
            <person name="Scott M.A."/>
            <person name="Spackman E."/>
            <person name="Goraichik I."/>
            <person name="Dimitrov K.M."/>
            <person name="Suarez D.L."/>
            <person name="Swayne D.E."/>
        </authorList>
    </citation>
    <scope>NUCLEOTIDE SEQUENCE [LARGE SCALE GENOMIC DNA]</scope>
    <source>
        <strain evidence="3 4">A2P</strain>
    </source>
</reference>
<proteinExistence type="predicted"/>
<dbReference type="EMBL" id="FXAK01000010">
    <property type="protein sequence ID" value="SMF91065.1"/>
    <property type="molecule type" value="Genomic_DNA"/>
</dbReference>
<dbReference type="STRING" id="286727.SAMN02982917_0095"/>
<evidence type="ECO:0000256" key="2">
    <source>
        <dbReference type="SAM" id="MobiDB-lite"/>
    </source>
</evidence>
<dbReference type="RefSeq" id="WP_244561045.1">
    <property type="nucleotide sequence ID" value="NZ_FXAK01000010.1"/>
</dbReference>
<evidence type="ECO:0000313" key="3">
    <source>
        <dbReference type="EMBL" id="SMF91065.1"/>
    </source>
</evidence>
<organism evidence="3 4">
    <name type="scientific">Azospirillum oryzae</name>
    <dbReference type="NCBI Taxonomy" id="286727"/>
    <lineage>
        <taxon>Bacteria</taxon>
        <taxon>Pseudomonadati</taxon>
        <taxon>Pseudomonadota</taxon>
        <taxon>Alphaproteobacteria</taxon>
        <taxon>Rhodospirillales</taxon>
        <taxon>Azospirillaceae</taxon>
        <taxon>Azospirillum</taxon>
    </lineage>
</organism>
<dbReference type="PANTHER" id="PTHR30438">
    <property type="entry name" value="36 KDA ANTIGEN-RELATED"/>
    <property type="match status" value="1"/>
</dbReference>
<evidence type="ECO:0000256" key="1">
    <source>
        <dbReference type="SAM" id="Coils"/>
    </source>
</evidence>
<dbReference type="Proteomes" id="UP000192936">
    <property type="component" value="Unassembled WGS sequence"/>
</dbReference>
<dbReference type="AlphaFoldDB" id="A0A1X7HQD2"/>
<dbReference type="GO" id="GO:0005886">
    <property type="term" value="C:plasma membrane"/>
    <property type="evidence" value="ECO:0007669"/>
    <property type="project" value="TreeGrafter"/>
</dbReference>
<accession>A0A1X7HQD2</accession>
<protein>
    <submittedName>
        <fullName evidence="3">HlyD family secretion protein</fullName>
    </submittedName>
</protein>
<feature type="coiled-coil region" evidence="1">
    <location>
        <begin position="80"/>
        <end position="107"/>
    </location>
</feature>
<feature type="region of interest" description="Disordered" evidence="2">
    <location>
        <begin position="325"/>
        <end position="417"/>
    </location>
</feature>
<dbReference type="Gene3D" id="2.40.30.170">
    <property type="match status" value="1"/>
</dbReference>
<feature type="compositionally biased region" description="Basic and acidic residues" evidence="2">
    <location>
        <begin position="342"/>
        <end position="355"/>
    </location>
</feature>